<sequence>MPTPSESTRLSLEQRLGAHARTAWPQLARLHVRHRGAFAYVAAEPVGGERVELMRLRYGGTADRWGFALRSAGSGRYERSLLPTGGFAGTPEDAFDCACRLHLTTPAARGAGPSEPIDWQALADSIGARPESSGDRIARQAIAALLGDEAIRGAVDWYVEGRPASEHARSVLSLLRPEAARSRCLEMYRTEPDPERRRHAVELLRVVATADDLPLVGEFLADADPAIQLWGIGVLDQLLYRGLADADDAEPHLRAAEHHPNPQVREKHTHLRDFLASQECRG</sequence>
<protein>
    <recommendedName>
        <fullName evidence="3">HEAT repeat domain-containing protein</fullName>
    </recommendedName>
</protein>
<evidence type="ECO:0000313" key="2">
    <source>
        <dbReference type="Proteomes" id="UP000198873"/>
    </source>
</evidence>
<dbReference type="Proteomes" id="UP000198873">
    <property type="component" value="Unassembled WGS sequence"/>
</dbReference>
<evidence type="ECO:0000313" key="1">
    <source>
        <dbReference type="EMBL" id="SFS38669.1"/>
    </source>
</evidence>
<dbReference type="AlphaFoldDB" id="A0A1I6PEQ4"/>
<keyword evidence="2" id="KW-1185">Reference proteome</keyword>
<proteinExistence type="predicted"/>
<name>A0A1I6PEQ4_9ACTN</name>
<evidence type="ECO:0008006" key="3">
    <source>
        <dbReference type="Google" id="ProtNLM"/>
    </source>
</evidence>
<dbReference type="InterPro" id="IPR011989">
    <property type="entry name" value="ARM-like"/>
</dbReference>
<dbReference type="STRING" id="1176198.SAMN05444716_101455"/>
<dbReference type="Gene3D" id="1.25.10.10">
    <property type="entry name" value="Leucine-rich Repeat Variant"/>
    <property type="match status" value="1"/>
</dbReference>
<dbReference type="InterPro" id="IPR016024">
    <property type="entry name" value="ARM-type_fold"/>
</dbReference>
<gene>
    <name evidence="1" type="ORF">SAMN05444716_101455</name>
</gene>
<organism evidence="1 2">
    <name type="scientific">Streptomyces harbinensis</name>
    <dbReference type="NCBI Taxonomy" id="1176198"/>
    <lineage>
        <taxon>Bacteria</taxon>
        <taxon>Bacillati</taxon>
        <taxon>Actinomycetota</taxon>
        <taxon>Actinomycetes</taxon>
        <taxon>Kitasatosporales</taxon>
        <taxon>Streptomycetaceae</taxon>
        <taxon>Streptomyces</taxon>
    </lineage>
</organism>
<dbReference type="EMBL" id="FPAB01000001">
    <property type="protein sequence ID" value="SFS38669.1"/>
    <property type="molecule type" value="Genomic_DNA"/>
</dbReference>
<dbReference type="RefSeq" id="WP_217650929.1">
    <property type="nucleotide sequence ID" value="NZ_FPAB01000001.1"/>
</dbReference>
<dbReference type="SUPFAM" id="SSF48371">
    <property type="entry name" value="ARM repeat"/>
    <property type="match status" value="1"/>
</dbReference>
<reference evidence="2" key="1">
    <citation type="submission" date="2016-10" db="EMBL/GenBank/DDBJ databases">
        <authorList>
            <person name="Varghese N."/>
            <person name="Submissions S."/>
        </authorList>
    </citation>
    <scope>NUCLEOTIDE SEQUENCE [LARGE SCALE GENOMIC DNA]</scope>
    <source>
        <strain evidence="2">CGMCC 4.7047</strain>
    </source>
</reference>
<accession>A0A1I6PEQ4</accession>